<evidence type="ECO:0000256" key="8">
    <source>
        <dbReference type="ARBA" id="ARBA00023069"/>
    </source>
</evidence>
<feature type="domain" description="Dynein heavy chain linker" evidence="13">
    <location>
        <begin position="906"/>
        <end position="1314"/>
    </location>
</feature>
<keyword evidence="5" id="KW-0067">ATP-binding</keyword>
<evidence type="ECO:0000259" key="13">
    <source>
        <dbReference type="Pfam" id="PF08393"/>
    </source>
</evidence>
<keyword evidence="7 12" id="KW-0175">Coiled coil</keyword>
<dbReference type="Pfam" id="PF12774">
    <property type="entry name" value="AAA_6"/>
    <property type="match status" value="1"/>
</dbReference>
<name>A0ABD2CJB3_VESMC</name>
<evidence type="ECO:0000256" key="4">
    <source>
        <dbReference type="ARBA" id="ARBA00022741"/>
    </source>
</evidence>
<accession>A0ABD2CJB3</accession>
<proteinExistence type="predicted"/>
<keyword evidence="8" id="KW-0969">Cilium</keyword>
<dbReference type="InterPro" id="IPR042222">
    <property type="entry name" value="Dynein_2_N"/>
</dbReference>
<dbReference type="FunFam" id="1.10.8.710:FF:000004">
    <property type="entry name" value="Dynein axonemal heavy chain 6"/>
    <property type="match status" value="1"/>
</dbReference>
<dbReference type="FunFam" id="1.20.58.1120:FF:000001">
    <property type="entry name" value="dynein heavy chain 2, axonemal"/>
    <property type="match status" value="1"/>
</dbReference>
<evidence type="ECO:0000256" key="6">
    <source>
        <dbReference type="ARBA" id="ARBA00023017"/>
    </source>
</evidence>
<feature type="domain" description="Dynein heavy chain hydrolytic ATP-binding dynein motor region" evidence="14">
    <location>
        <begin position="1440"/>
        <end position="1766"/>
    </location>
</feature>
<reference evidence="15 16" key="1">
    <citation type="journal article" date="2024" name="Ann. Entomol. Soc. Am.">
        <title>Genomic analyses of the southern and eastern yellowjacket wasps (Hymenoptera: Vespidae) reveal evolutionary signatures of social life.</title>
        <authorList>
            <person name="Catto M.A."/>
            <person name="Caine P.B."/>
            <person name="Orr S.E."/>
            <person name="Hunt B.G."/>
            <person name="Goodisman M.A.D."/>
        </authorList>
    </citation>
    <scope>NUCLEOTIDE SEQUENCE [LARGE SCALE GENOMIC DNA]</scope>
    <source>
        <strain evidence="15">232</strain>
        <tissue evidence="15">Head and thorax</tissue>
    </source>
</reference>
<dbReference type="FunFam" id="3.20.180.20:FF:000003">
    <property type="entry name" value="Dynein heavy chain 12, axonemal"/>
    <property type="match status" value="1"/>
</dbReference>
<keyword evidence="6" id="KW-0243">Dynein</keyword>
<dbReference type="InterPro" id="IPR026983">
    <property type="entry name" value="DHC"/>
</dbReference>
<keyword evidence="9" id="KW-0505">Motor protein</keyword>
<dbReference type="Gene3D" id="3.20.180.20">
    <property type="entry name" value="Dynein heavy chain, N-terminal domain 2"/>
    <property type="match status" value="1"/>
</dbReference>
<evidence type="ECO:0000259" key="14">
    <source>
        <dbReference type="Pfam" id="PF12774"/>
    </source>
</evidence>
<keyword evidence="4" id="KW-0547">Nucleotide-binding</keyword>
<dbReference type="SUPFAM" id="SSF52540">
    <property type="entry name" value="P-loop containing nucleoside triphosphate hydrolases"/>
    <property type="match status" value="1"/>
</dbReference>
<dbReference type="Pfam" id="PF08393">
    <property type="entry name" value="DHC_N2"/>
    <property type="match status" value="1"/>
</dbReference>
<keyword evidence="2" id="KW-0963">Cytoplasm</keyword>
<dbReference type="Gene3D" id="1.20.140.100">
    <property type="entry name" value="Dynein heavy chain, N-terminal domain 2"/>
    <property type="match status" value="1"/>
</dbReference>
<dbReference type="GO" id="GO:0030286">
    <property type="term" value="C:dynein complex"/>
    <property type="evidence" value="ECO:0007669"/>
    <property type="project" value="UniProtKB-KW"/>
</dbReference>
<gene>
    <name evidence="15" type="ORF">V1477_006610</name>
</gene>
<protein>
    <submittedName>
        <fullName evidence="15">Dynein axonemal heavy chain 1-like</fullName>
    </submittedName>
</protein>
<dbReference type="Gene3D" id="1.10.8.710">
    <property type="match status" value="1"/>
</dbReference>
<dbReference type="GO" id="GO:0005930">
    <property type="term" value="C:axoneme"/>
    <property type="evidence" value="ECO:0007669"/>
    <property type="project" value="UniProtKB-SubCell"/>
</dbReference>
<evidence type="ECO:0000256" key="11">
    <source>
        <dbReference type="ARBA" id="ARBA00023273"/>
    </source>
</evidence>
<dbReference type="Gene3D" id="3.40.50.300">
    <property type="entry name" value="P-loop containing nucleotide triphosphate hydrolases"/>
    <property type="match status" value="2"/>
</dbReference>
<dbReference type="FunFam" id="3.40.50.300:FF:000044">
    <property type="entry name" value="Dynein heavy chain 5, axonemal"/>
    <property type="match status" value="1"/>
</dbReference>
<sequence>MNPIYKNNQIPLKRGYYSEIVTGTLECPVNPALHLLPTVPRRSKLVWQIFTEQHGVVIKNLIPTKSKYFLGAAERWMTFPEDKSIIFPAETFAPKVQMEHNVESKRLPRNVEMERRRRLYRNQSLEEALKNEGISPSNILPPKIISSLSSKEDKYGLYSKINYLPLEIFDDEEFDCRTSSDWINLGFIDGVRHPLPAMSFVEKVTNERNYLSDVQLNNLYGWHLSAVIDYDSYKKLWTVLTLDGHKRTFLLPRIYIRFIAEDPKVFARRVAAAVRERQKVETNIRYNFYLDCMEVEDMPTLNEKEKETIIQLSTRQHVVQYKIRNIIALMDEVERDYRRTMCDLTWRKVIEYCPNVFKFLRIEFSTDEFVVPQMGKVSTDMKNFKEIKDYFHWYTLYVLPEVYEAMRCVVYECAYVSGMNLFVSNYGKSISLNEFETQQYQTTTIAMKYLKEPWLEKITQSVRIYLRDVGKGWFNLDQKFAEIYKVMKLKRLMDLIVFHMQNALRNLVENSVSLYIEMLESPGLCILDIKDDFIWGDDLMQTQYDCIVPPVFKVDLLMNSNGAYYSTKLEAFKESIIFIFDNSLSLCHQIRQVHPFLLTFLKFPVDLFLSSVGLYNERICDVRNRLLNIYEKAIIPLKAYAKEYYKYLEFFEMDIEKYIENFKNEEHTAVEITDEISFHRRMKNNLENTLPKHIFIGPFNVNVQPLKEFLMTKREDCSTRLLIMFTDKLRSKIDEILDEYTEINAKLKEESRNVEHLFDKKEWVETIPLTVKNIDENTQKVKIEFDILEHFRWNLSDEDFHAKWEAIGYPYKIEQLIVETEERFIAEQDKFLKNQLQDEIMLQEKIDMLVGNVANIALQTNINMVHEIAIDIRRIWKMMKECQETGIMLNERQKLLGLPVVPFESLTKLMKDFEPYQTLWITASDWLKWHEIWMENPLVTIDGSNIDNYVNEMYKAMSRSIKIFKEFPSIKFKEVAAVAEYIRDQIEDFKPYVGMIEALRNPGMKPRHFDELSIVTGIQMALTPTLTFKELILLGIMQYEEIVMTVADEAEKEYSIEGILDKMISAWDTITMDVIPYKNTGTYIMKIADETLMLLDDHILNAQQISFSPFKAVFEDRFEEWDQKLKLSQEVILLWIEVQKHWMYLEPIFSSEDISRQLPVETRKFNTMDRTWRRIMKTAHECPYIMKICPDKTLLESLKESISLLEVVQKGLADYLETKRMVFPRFFFLSDDELLEIVAQTKNVQAVQPHLKKCFENMRELRFEEDLAITRMYSAEYEEVVLRPPIYPEGNVENWLGLVEEAMRNTLREIIGEALQIVEETSRKEWVYMWPGQVVLCGGQTYWTAHVEDAIKRNALRNFYEVMLSQLDDLRELIRSPHTEIQRLMLEAVIIIEVHARDVLYKLIQENVTNVNDFEWISQLRYYWVDSELKVRAVNAEFSYGYEYLGNNGRLVITPLTDRCYLTLTGALHLKFGGAPAGPAGTGKTETTKDLAKAFAIQCVVFNCSDQLDFLSMGKFFKGLASAGAWACFDEFNRIDIEVLSVIAQQIMTIQKAQQIRAEVFTFEGVEITLKPSCAIFITMNPGYAGRTELPDNLKALFRPVAMMVPNYALIAEISLFSYGFSDAKTLAGKITTTFKLSSEQLSTQDHYDFGMRAVKTVIAVAGNLKRELKDVEEQQICLRALRDVNVPKFLSDDLKLFNGIVSDLFPQLTELPVDYGILEAEIRKTILEKGLESVDEFVKKIIQLYETTLVRHGLMLVGPTGSGKTKGNLKQFRAGRWCRSNNDCVRK</sequence>
<comment type="caution">
    <text evidence="15">The sequence shown here is derived from an EMBL/GenBank/DDBJ whole genome shotgun (WGS) entry which is preliminary data.</text>
</comment>
<dbReference type="InterPro" id="IPR043157">
    <property type="entry name" value="Dynein_AAA1S"/>
</dbReference>
<evidence type="ECO:0000256" key="5">
    <source>
        <dbReference type="ARBA" id="ARBA00022840"/>
    </source>
</evidence>
<keyword evidence="11" id="KW-0966">Cell projection</keyword>
<dbReference type="PANTHER" id="PTHR22878">
    <property type="entry name" value="DYNEIN HEAVY CHAIN 6, AXONEMAL-LIKE-RELATED"/>
    <property type="match status" value="1"/>
</dbReference>
<dbReference type="InterPro" id="IPR027417">
    <property type="entry name" value="P-loop_NTPase"/>
</dbReference>
<dbReference type="InterPro" id="IPR035699">
    <property type="entry name" value="AAA_6"/>
</dbReference>
<dbReference type="Proteomes" id="UP001607303">
    <property type="component" value="Unassembled WGS sequence"/>
</dbReference>
<organism evidence="15 16">
    <name type="scientific">Vespula maculifrons</name>
    <name type="common">Eastern yellow jacket</name>
    <name type="synonym">Wasp</name>
    <dbReference type="NCBI Taxonomy" id="7453"/>
    <lineage>
        <taxon>Eukaryota</taxon>
        <taxon>Metazoa</taxon>
        <taxon>Ecdysozoa</taxon>
        <taxon>Arthropoda</taxon>
        <taxon>Hexapoda</taxon>
        <taxon>Insecta</taxon>
        <taxon>Pterygota</taxon>
        <taxon>Neoptera</taxon>
        <taxon>Endopterygota</taxon>
        <taxon>Hymenoptera</taxon>
        <taxon>Apocrita</taxon>
        <taxon>Aculeata</taxon>
        <taxon>Vespoidea</taxon>
        <taxon>Vespidae</taxon>
        <taxon>Vespinae</taxon>
        <taxon>Vespula</taxon>
    </lineage>
</organism>
<dbReference type="PANTHER" id="PTHR22878:SF73">
    <property type="entry name" value="DYNEIN AXONEMAL HEAVY CHAIN 1"/>
    <property type="match status" value="1"/>
</dbReference>
<evidence type="ECO:0000256" key="10">
    <source>
        <dbReference type="ARBA" id="ARBA00023212"/>
    </source>
</evidence>
<evidence type="ECO:0000256" key="7">
    <source>
        <dbReference type="ARBA" id="ARBA00023054"/>
    </source>
</evidence>
<dbReference type="Gene3D" id="1.20.58.1120">
    <property type="match status" value="1"/>
</dbReference>
<dbReference type="InterPro" id="IPR042228">
    <property type="entry name" value="Dynein_linker_3"/>
</dbReference>
<evidence type="ECO:0000256" key="2">
    <source>
        <dbReference type="ARBA" id="ARBA00022490"/>
    </source>
</evidence>
<evidence type="ECO:0000256" key="9">
    <source>
        <dbReference type="ARBA" id="ARBA00023175"/>
    </source>
</evidence>
<dbReference type="GO" id="GO:0005524">
    <property type="term" value="F:ATP binding"/>
    <property type="evidence" value="ECO:0007669"/>
    <property type="project" value="UniProtKB-KW"/>
</dbReference>
<dbReference type="InterPro" id="IPR013602">
    <property type="entry name" value="Dynein_heavy_linker"/>
</dbReference>
<feature type="coiled-coil region" evidence="12">
    <location>
        <begin position="726"/>
        <end position="757"/>
    </location>
</feature>
<evidence type="ECO:0000256" key="1">
    <source>
        <dbReference type="ARBA" id="ARBA00004430"/>
    </source>
</evidence>
<keyword evidence="3" id="KW-0493">Microtubule</keyword>
<comment type="subcellular location">
    <subcellularLocation>
        <location evidence="1">Cytoplasm</location>
        <location evidence="1">Cytoskeleton</location>
        <location evidence="1">Cilium axoneme</location>
    </subcellularLocation>
</comment>
<dbReference type="GO" id="GO:0005874">
    <property type="term" value="C:microtubule"/>
    <property type="evidence" value="ECO:0007669"/>
    <property type="project" value="UniProtKB-KW"/>
</dbReference>
<evidence type="ECO:0000313" key="16">
    <source>
        <dbReference type="Proteomes" id="UP001607303"/>
    </source>
</evidence>
<evidence type="ECO:0000256" key="3">
    <source>
        <dbReference type="ARBA" id="ARBA00022701"/>
    </source>
</evidence>
<dbReference type="FunFam" id="1.20.140.100:FF:000004">
    <property type="entry name" value="Dynein axonemal heavy chain 6"/>
    <property type="match status" value="1"/>
</dbReference>
<keyword evidence="16" id="KW-1185">Reference proteome</keyword>
<evidence type="ECO:0000256" key="12">
    <source>
        <dbReference type="SAM" id="Coils"/>
    </source>
</evidence>
<evidence type="ECO:0000313" key="15">
    <source>
        <dbReference type="EMBL" id="KAL2745193.1"/>
    </source>
</evidence>
<dbReference type="EMBL" id="JAYRBN010000046">
    <property type="protein sequence ID" value="KAL2745193.1"/>
    <property type="molecule type" value="Genomic_DNA"/>
</dbReference>
<dbReference type="Gene3D" id="1.10.287.2620">
    <property type="match status" value="1"/>
</dbReference>
<keyword evidence="10" id="KW-0206">Cytoskeleton</keyword>